<dbReference type="EMBL" id="AP027733">
    <property type="protein sequence ID" value="BDZ52571.1"/>
    <property type="molecule type" value="Genomic_DNA"/>
</dbReference>
<evidence type="ECO:0000256" key="1">
    <source>
        <dbReference type="SAM" id="MobiDB-lite"/>
    </source>
</evidence>
<name>A0ABM8GVS7_9MICO</name>
<dbReference type="Proteomes" id="UP001321486">
    <property type="component" value="Plasmid pNBRC108728a"/>
</dbReference>
<proteinExistence type="predicted"/>
<evidence type="ECO:0000313" key="3">
    <source>
        <dbReference type="Proteomes" id="UP001321486"/>
    </source>
</evidence>
<dbReference type="RefSeq" id="WP_286347415.1">
    <property type="nucleotide sequence ID" value="NZ_AP027733.1"/>
</dbReference>
<organism evidence="2 3">
    <name type="scientific">Frondihabitans sucicola</name>
    <dbReference type="NCBI Taxonomy" id="1268041"/>
    <lineage>
        <taxon>Bacteria</taxon>
        <taxon>Bacillati</taxon>
        <taxon>Actinomycetota</taxon>
        <taxon>Actinomycetes</taxon>
        <taxon>Micrococcales</taxon>
        <taxon>Microbacteriaceae</taxon>
        <taxon>Frondihabitans</taxon>
    </lineage>
</organism>
<dbReference type="Gene3D" id="3.40.50.300">
    <property type="entry name" value="P-loop containing nucleotide triphosphate hydrolases"/>
    <property type="match status" value="1"/>
</dbReference>
<keyword evidence="2" id="KW-0614">Plasmid</keyword>
<reference evidence="3" key="1">
    <citation type="journal article" date="2019" name="Int. J. Syst. Evol. Microbiol.">
        <title>The Global Catalogue of Microorganisms (GCM) 10K type strain sequencing project: providing services to taxonomists for standard genome sequencing and annotation.</title>
        <authorList>
            <consortium name="The Broad Institute Genomics Platform"/>
            <consortium name="The Broad Institute Genome Sequencing Center for Infectious Disease"/>
            <person name="Wu L."/>
            <person name="Ma J."/>
        </authorList>
    </citation>
    <scope>NUCLEOTIDE SEQUENCE [LARGE SCALE GENOMIC DNA]</scope>
    <source>
        <strain evidence="3">NBRC 108728</strain>
    </source>
</reference>
<gene>
    <name evidence="2" type="ORF">GCM10025867_48120</name>
</gene>
<evidence type="ECO:0000313" key="2">
    <source>
        <dbReference type="EMBL" id="BDZ52571.1"/>
    </source>
</evidence>
<feature type="region of interest" description="Disordered" evidence="1">
    <location>
        <begin position="276"/>
        <end position="296"/>
    </location>
</feature>
<protein>
    <submittedName>
        <fullName evidence="2">Uncharacterized protein</fullName>
    </submittedName>
</protein>
<sequence length="296" mass="32887">MEQRNGRGIRPGNLNTEVSINRYVTQGSFDGYMYQLVEKKQRFMSQLYRVDASVREIEDIADLVLSYGEVKALAAGNPLLLEQSSATAELKRLQTLRTLHNQAIKKARQDADQDERVAQTLNARVIMLDKARGALKPDAAEISLDALAGAISRDIPTANGYRGVELRYKSTIRDGGDQPREVTVDLNRFTMHAIGIPDRTFRRGPASIRDYIQAEFTTWADGLDALRDSTLERQQDLLIRIDETRAAATGSAPFPQAEALQAARMKLARIEQALAEAAEPVDEVDREDEATSQQAA</sequence>
<geneLocation type="plasmid" evidence="2 3">
    <name>pNBRC108728a</name>
</geneLocation>
<keyword evidence="3" id="KW-1185">Reference proteome</keyword>
<dbReference type="SUPFAM" id="SSF52540">
    <property type="entry name" value="P-loop containing nucleoside triphosphate hydrolases"/>
    <property type="match status" value="1"/>
</dbReference>
<accession>A0ABM8GVS7</accession>
<dbReference type="InterPro" id="IPR027417">
    <property type="entry name" value="P-loop_NTPase"/>
</dbReference>
<feature type="compositionally biased region" description="Acidic residues" evidence="1">
    <location>
        <begin position="279"/>
        <end position="290"/>
    </location>
</feature>